<dbReference type="GO" id="GO:0020037">
    <property type="term" value="F:heme binding"/>
    <property type="evidence" value="ECO:0007669"/>
    <property type="project" value="InterPro"/>
</dbReference>
<keyword evidence="4" id="KW-1185">Reference proteome</keyword>
<dbReference type="OrthoDB" id="980856at2"/>
<dbReference type="Proteomes" id="UP000183104">
    <property type="component" value="Unassembled WGS sequence"/>
</dbReference>
<dbReference type="InterPro" id="IPR044399">
    <property type="entry name" value="Mb-like_M"/>
</dbReference>
<keyword evidence="1" id="KW-0408">Iron</keyword>
<keyword evidence="1" id="KW-0561">Oxygen transport</keyword>
<dbReference type="STRING" id="381306.AN478_00010"/>
<dbReference type="InterPro" id="IPR012292">
    <property type="entry name" value="Globin/Proto"/>
</dbReference>
<dbReference type="Pfam" id="PF00042">
    <property type="entry name" value="Globin"/>
    <property type="match status" value="1"/>
</dbReference>
<feature type="domain" description="Globin" evidence="2">
    <location>
        <begin position="27"/>
        <end position="125"/>
    </location>
</feature>
<evidence type="ECO:0000313" key="4">
    <source>
        <dbReference type="Proteomes" id="UP000183104"/>
    </source>
</evidence>
<evidence type="ECO:0000259" key="2">
    <source>
        <dbReference type="Pfam" id="PF00042"/>
    </source>
</evidence>
<dbReference type="CDD" id="cd01040">
    <property type="entry name" value="Mb-like"/>
    <property type="match status" value="1"/>
</dbReference>
<comment type="similarity">
    <text evidence="1">Belongs to the globin family.</text>
</comment>
<protein>
    <recommendedName>
        <fullName evidence="2">Globin domain-containing protein</fullName>
    </recommendedName>
</protein>
<evidence type="ECO:0000313" key="3">
    <source>
        <dbReference type="EMBL" id="SCY66647.1"/>
    </source>
</evidence>
<dbReference type="SUPFAM" id="SSF46458">
    <property type="entry name" value="Globin-like"/>
    <property type="match status" value="1"/>
</dbReference>
<dbReference type="AlphaFoldDB" id="A0A0P9CYF6"/>
<organism evidence="3 4">
    <name type="scientific">Thiohalorhabdus denitrificans</name>
    <dbReference type="NCBI Taxonomy" id="381306"/>
    <lineage>
        <taxon>Bacteria</taxon>
        <taxon>Pseudomonadati</taxon>
        <taxon>Pseudomonadota</taxon>
        <taxon>Gammaproteobacteria</taxon>
        <taxon>Thiohalorhabdales</taxon>
        <taxon>Thiohalorhabdaceae</taxon>
        <taxon>Thiohalorhabdus</taxon>
    </lineage>
</organism>
<proteinExistence type="inferred from homology"/>
<dbReference type="GO" id="GO:0005344">
    <property type="term" value="F:oxygen carrier activity"/>
    <property type="evidence" value="ECO:0007669"/>
    <property type="project" value="UniProtKB-KW"/>
</dbReference>
<dbReference type="GO" id="GO:0019825">
    <property type="term" value="F:oxygen binding"/>
    <property type="evidence" value="ECO:0007669"/>
    <property type="project" value="InterPro"/>
</dbReference>
<gene>
    <name evidence="3" type="ORF">SAMN05661077_0085</name>
</gene>
<keyword evidence="1" id="KW-0479">Metal-binding</keyword>
<keyword evidence="1" id="KW-0349">Heme</keyword>
<dbReference type="InterPro" id="IPR009050">
    <property type="entry name" value="Globin-like_sf"/>
</dbReference>
<accession>A0A0P9CYF6</accession>
<evidence type="ECO:0000256" key="1">
    <source>
        <dbReference type="RuleBase" id="RU000356"/>
    </source>
</evidence>
<name>A0A0P9CYF6_9GAMM</name>
<keyword evidence="1" id="KW-0813">Transport</keyword>
<reference evidence="4" key="1">
    <citation type="submission" date="2016-10" db="EMBL/GenBank/DDBJ databases">
        <authorList>
            <person name="Varghese N."/>
        </authorList>
    </citation>
    <scope>NUCLEOTIDE SEQUENCE [LARGE SCALE GENOMIC DNA]</scope>
    <source>
        <strain evidence="4">HL 19</strain>
    </source>
</reference>
<dbReference type="EMBL" id="FMUN01000011">
    <property type="protein sequence ID" value="SCY66647.1"/>
    <property type="molecule type" value="Genomic_DNA"/>
</dbReference>
<dbReference type="InterPro" id="IPR000971">
    <property type="entry name" value="Globin"/>
</dbReference>
<dbReference type="RefSeq" id="WP_054964579.1">
    <property type="nucleotide sequence ID" value="NZ_FMUN01000011.1"/>
</dbReference>
<sequence length="146" mass="16420">MADSTTNAVKRSLGRCLLNGDVFGTFYDIFLDSDPRVRELFASTEWEAQKALLRQGVNNVISFYEGSATAQSAMDRIRQTHSKAQMGIPPDLYDSWVSSMLEAVRRHDPELDAELEAAWREVLTQGVDFVRAGYEEAGEDGRRREG</sequence>
<dbReference type="Gene3D" id="1.10.490.10">
    <property type="entry name" value="Globins"/>
    <property type="match status" value="1"/>
</dbReference>